<accession>A0A8T2YLU4</accession>
<dbReference type="EMBL" id="JACEGQ020000006">
    <property type="protein sequence ID" value="KAH8506041.1"/>
    <property type="molecule type" value="Genomic_DNA"/>
</dbReference>
<sequence length="159" mass="17950">MSESPRNHQVPLHHRDERTYVAVAKTLERAEIEEARTTVYEIKEEDVEWLKQSLIIGSISSSFNNLYDSMMTAFKSDEFVWGLFFDELRPWKCSDRAFDKFAWVTISGLPLAAYSKDCCISSILAAQGKDIGYDLGSVSHSTISGVRVLLATSSNVFIE</sequence>
<dbReference type="Proteomes" id="UP000807159">
    <property type="component" value="Chromosome 6"/>
</dbReference>
<dbReference type="AlphaFoldDB" id="A0A8T2YLU4"/>
<evidence type="ECO:0000313" key="1">
    <source>
        <dbReference type="EMBL" id="KAH8506041.1"/>
    </source>
</evidence>
<protein>
    <submittedName>
        <fullName evidence="1">Uncharacterized protein</fullName>
    </submittedName>
</protein>
<proteinExistence type="predicted"/>
<keyword evidence="2" id="KW-1185">Reference proteome</keyword>
<gene>
    <name evidence="1" type="ORF">H0E87_013033</name>
</gene>
<name>A0A8T2YLU4_POPDE</name>
<comment type="caution">
    <text evidence="1">The sequence shown here is derived from an EMBL/GenBank/DDBJ whole genome shotgun (WGS) entry which is preliminary data.</text>
</comment>
<evidence type="ECO:0000313" key="2">
    <source>
        <dbReference type="Proteomes" id="UP000807159"/>
    </source>
</evidence>
<organism evidence="1 2">
    <name type="scientific">Populus deltoides</name>
    <name type="common">Eastern poplar</name>
    <name type="synonym">Eastern cottonwood</name>
    <dbReference type="NCBI Taxonomy" id="3696"/>
    <lineage>
        <taxon>Eukaryota</taxon>
        <taxon>Viridiplantae</taxon>
        <taxon>Streptophyta</taxon>
        <taxon>Embryophyta</taxon>
        <taxon>Tracheophyta</taxon>
        <taxon>Spermatophyta</taxon>
        <taxon>Magnoliopsida</taxon>
        <taxon>eudicotyledons</taxon>
        <taxon>Gunneridae</taxon>
        <taxon>Pentapetalae</taxon>
        <taxon>rosids</taxon>
        <taxon>fabids</taxon>
        <taxon>Malpighiales</taxon>
        <taxon>Salicaceae</taxon>
        <taxon>Saliceae</taxon>
        <taxon>Populus</taxon>
    </lineage>
</organism>
<reference evidence="1" key="1">
    <citation type="journal article" date="2021" name="J. Hered.">
        <title>Genome Assembly of Salicaceae Populus deltoides (Eastern Cottonwood) I-69 Based on Nanopore Sequencing and Hi-C Technologies.</title>
        <authorList>
            <person name="Bai S."/>
            <person name="Wu H."/>
            <person name="Zhang J."/>
            <person name="Pan Z."/>
            <person name="Zhao W."/>
            <person name="Li Z."/>
            <person name="Tong C."/>
        </authorList>
    </citation>
    <scope>NUCLEOTIDE SEQUENCE</scope>
    <source>
        <tissue evidence="1">Leaf</tissue>
    </source>
</reference>